<dbReference type="InterPro" id="IPR013373">
    <property type="entry name" value="Flagellin/pilin_N_arc"/>
</dbReference>
<evidence type="ECO:0000256" key="5">
    <source>
        <dbReference type="SAM" id="Phobius"/>
    </source>
</evidence>
<dbReference type="PANTHER" id="PTHR35903:SF1">
    <property type="entry name" value="FLAGELLIN B1"/>
    <property type="match status" value="1"/>
</dbReference>
<dbReference type="RefSeq" id="WP_379782536.1">
    <property type="nucleotide sequence ID" value="NZ_JBHSWW010000220.1"/>
</dbReference>
<sequence length="205" mass="21450">MFESILDEEERGQVGIGTLIVFIAMVLVAAIAAGVLINTAGFLQTQAEATGEESTSQVSDRLQVVSQSGTFDAAADGDGADGQITDLEFVVAQAPGADNIDLDEVSAELIGTDGQETFQLGDETAVDIEIFTDNDGDVVLTDNSDRATVSITLDEETFSDAGANDLGYVLEQGDRLSVTFTTSSGATTTTEIRVPSTVVEETVRL</sequence>
<dbReference type="EMBL" id="JBHSWW010000220">
    <property type="protein sequence ID" value="MFC6754230.1"/>
    <property type="molecule type" value="Genomic_DNA"/>
</dbReference>
<evidence type="ECO:0000256" key="1">
    <source>
        <dbReference type="ARBA" id="ARBA00004618"/>
    </source>
</evidence>
<dbReference type="InterPro" id="IPR002774">
    <property type="entry name" value="Flagellin_arc-type"/>
</dbReference>
<dbReference type="PANTHER" id="PTHR35903">
    <property type="entry name" value="FLAGELLIN B1"/>
    <property type="match status" value="1"/>
</dbReference>
<keyword evidence="5" id="KW-0472">Membrane</keyword>
<evidence type="ECO:0000256" key="4">
    <source>
        <dbReference type="RuleBase" id="RU361282"/>
    </source>
</evidence>
<gene>
    <name evidence="6" type="ORF">ACFQEU_12265</name>
</gene>
<evidence type="ECO:0000313" key="7">
    <source>
        <dbReference type="Proteomes" id="UP001596442"/>
    </source>
</evidence>
<organism evidence="6 7">
    <name type="scientific">Halorubrum tibetense</name>
    <dbReference type="NCBI Taxonomy" id="175631"/>
    <lineage>
        <taxon>Archaea</taxon>
        <taxon>Methanobacteriati</taxon>
        <taxon>Methanobacteriota</taxon>
        <taxon>Stenosarchaea group</taxon>
        <taxon>Halobacteria</taxon>
        <taxon>Halobacteriales</taxon>
        <taxon>Haloferacaceae</taxon>
        <taxon>Halorubrum</taxon>
    </lineage>
</organism>
<dbReference type="Proteomes" id="UP001596442">
    <property type="component" value="Unassembled WGS sequence"/>
</dbReference>
<keyword evidence="5" id="KW-0812">Transmembrane</keyword>
<evidence type="ECO:0000256" key="3">
    <source>
        <dbReference type="ARBA" id="ARBA00022440"/>
    </source>
</evidence>
<feature type="transmembrane region" description="Helical" evidence="5">
    <location>
        <begin position="12"/>
        <end position="37"/>
    </location>
</feature>
<proteinExistence type="inferred from homology"/>
<dbReference type="GO" id="GO:0097589">
    <property type="term" value="C:archaeal-type flagellum"/>
    <property type="evidence" value="ECO:0007669"/>
    <property type="project" value="UniProtKB-SubCell"/>
</dbReference>
<comment type="caution">
    <text evidence="6">The sequence shown here is derived from an EMBL/GenBank/DDBJ whole genome shotgun (WGS) entry which is preliminary data.</text>
</comment>
<keyword evidence="3 4" id="KW-0974">Archaeal flagellum</keyword>
<name>A0ABD5SBT0_9EURY</name>
<dbReference type="NCBIfam" id="TIGR02537">
    <property type="entry name" value="arch_flag_Nterm"/>
    <property type="match status" value="1"/>
</dbReference>
<evidence type="ECO:0000313" key="6">
    <source>
        <dbReference type="EMBL" id="MFC6754230.1"/>
    </source>
</evidence>
<keyword evidence="5" id="KW-1133">Transmembrane helix</keyword>
<dbReference type="Pfam" id="PF01917">
    <property type="entry name" value="Flagellin_arch-type"/>
    <property type="match status" value="1"/>
</dbReference>
<comment type="function">
    <text evidence="4">Flagellin is the subunit protein which polymerizes to form the filaments of archaeal flagella.</text>
</comment>
<accession>A0ABD5SBT0</accession>
<comment type="subcellular location">
    <subcellularLocation>
        <location evidence="1 4">Archaeal flagellum</location>
    </subcellularLocation>
</comment>
<reference evidence="6 7" key="1">
    <citation type="journal article" date="2019" name="Int. J. Syst. Evol. Microbiol.">
        <title>The Global Catalogue of Microorganisms (GCM) 10K type strain sequencing project: providing services to taxonomists for standard genome sequencing and annotation.</title>
        <authorList>
            <consortium name="The Broad Institute Genomics Platform"/>
            <consortium name="The Broad Institute Genome Sequencing Center for Infectious Disease"/>
            <person name="Wu L."/>
            <person name="Ma J."/>
        </authorList>
    </citation>
    <scope>NUCLEOTIDE SEQUENCE [LARGE SCALE GENOMIC DNA]</scope>
    <source>
        <strain evidence="6 7">CGMCC 1.3239</strain>
    </source>
</reference>
<comment type="similarity">
    <text evidence="2 4">Belongs to the archaeal flagellin family.</text>
</comment>
<dbReference type="AlphaFoldDB" id="A0ABD5SBT0"/>
<keyword evidence="7" id="KW-1185">Reference proteome</keyword>
<evidence type="ECO:0000256" key="2">
    <source>
        <dbReference type="ARBA" id="ARBA00010256"/>
    </source>
</evidence>
<protein>
    <recommendedName>
        <fullName evidence="4">Flagellin</fullName>
    </recommendedName>
</protein>